<dbReference type="SUPFAM" id="SSF51905">
    <property type="entry name" value="FAD/NAD(P)-binding domain"/>
    <property type="match status" value="1"/>
</dbReference>
<proteinExistence type="predicted"/>
<protein>
    <submittedName>
        <fullName evidence="5">FixC protein</fullName>
    </submittedName>
</protein>
<dbReference type="InterPro" id="IPR039651">
    <property type="entry name" value="FixC-like"/>
</dbReference>
<dbReference type="Pfam" id="PF12831">
    <property type="entry name" value="FAD_oxidored"/>
    <property type="match status" value="1"/>
</dbReference>
<feature type="non-terminal residue" evidence="5">
    <location>
        <position position="202"/>
    </location>
</feature>
<keyword evidence="2" id="KW-0285">Flavoprotein</keyword>
<dbReference type="EMBL" id="AUZZ01008913">
    <property type="protein sequence ID" value="EQD35866.1"/>
    <property type="molecule type" value="Genomic_DNA"/>
</dbReference>
<comment type="caution">
    <text evidence="5">The sequence shown here is derived from an EMBL/GenBank/DDBJ whole genome shotgun (WGS) entry which is preliminary data.</text>
</comment>
<dbReference type="AlphaFoldDB" id="T0YKB6"/>
<keyword evidence="4" id="KW-0560">Oxidoreductase</keyword>
<accession>T0YKB6</accession>
<dbReference type="PANTHER" id="PTHR43624">
    <property type="entry name" value="ELECTRON TRANSFER FLAVOPROTEIN-QUINONE OXIDOREDUCTASE YDIS-RELATED"/>
    <property type="match status" value="1"/>
</dbReference>
<dbReference type="InterPro" id="IPR036188">
    <property type="entry name" value="FAD/NAD-bd_sf"/>
</dbReference>
<evidence type="ECO:0000313" key="5">
    <source>
        <dbReference type="EMBL" id="EQD35866.1"/>
    </source>
</evidence>
<evidence type="ECO:0000256" key="3">
    <source>
        <dbReference type="ARBA" id="ARBA00022827"/>
    </source>
</evidence>
<dbReference type="GO" id="GO:0016491">
    <property type="term" value="F:oxidoreductase activity"/>
    <property type="evidence" value="ECO:0007669"/>
    <property type="project" value="UniProtKB-KW"/>
</dbReference>
<name>T0YKB6_9ZZZZ</name>
<comment type="cofactor">
    <cofactor evidence="1">
        <name>FAD</name>
        <dbReference type="ChEBI" id="CHEBI:57692"/>
    </cofactor>
</comment>
<organism evidence="5">
    <name type="scientific">mine drainage metagenome</name>
    <dbReference type="NCBI Taxonomy" id="410659"/>
    <lineage>
        <taxon>unclassified sequences</taxon>
        <taxon>metagenomes</taxon>
        <taxon>ecological metagenomes</taxon>
    </lineage>
</organism>
<evidence type="ECO:0000256" key="1">
    <source>
        <dbReference type="ARBA" id="ARBA00001974"/>
    </source>
</evidence>
<reference evidence="5" key="1">
    <citation type="submission" date="2013-08" db="EMBL/GenBank/DDBJ databases">
        <authorList>
            <person name="Mendez C."/>
            <person name="Richter M."/>
            <person name="Ferrer M."/>
            <person name="Sanchez J."/>
        </authorList>
    </citation>
    <scope>NUCLEOTIDE SEQUENCE</scope>
</reference>
<sequence>MERFDVVVVGAGLAGIAAAHAAASAGRSVLLIERGKAPGTKTVSGGLLYGHALARIVPEFWASDPSPVERPIVRNILSFLTGSRAVSVDHFDVAFGKAPFNSFSVLRHRLDAWLAERAEAAGAVPVYGVRVDSLLREGDRVIGVRTGDDEIGAEVTVLADGVNSLLVRGPGARPGADPSVVGVGVKEVLELPTGTLEERFQL</sequence>
<evidence type="ECO:0000256" key="2">
    <source>
        <dbReference type="ARBA" id="ARBA00022630"/>
    </source>
</evidence>
<dbReference type="Gene3D" id="3.50.50.60">
    <property type="entry name" value="FAD/NAD(P)-binding domain"/>
    <property type="match status" value="1"/>
</dbReference>
<keyword evidence="3" id="KW-0274">FAD</keyword>
<gene>
    <name evidence="5" type="ORF">B2A_12358</name>
</gene>
<evidence type="ECO:0000256" key="4">
    <source>
        <dbReference type="ARBA" id="ARBA00023002"/>
    </source>
</evidence>
<dbReference type="PANTHER" id="PTHR43624:SF2">
    <property type="entry name" value="ELECTRON TRANSFER FLAVOPROTEIN-QUINONE OXIDOREDUCTASE YDIS-RELATED"/>
    <property type="match status" value="1"/>
</dbReference>
<reference evidence="5" key="2">
    <citation type="journal article" date="2014" name="ISME J.">
        <title>Microbial stratification in low pH oxic and suboxic macroscopic growths along an acid mine drainage.</title>
        <authorList>
            <person name="Mendez-Garcia C."/>
            <person name="Mesa V."/>
            <person name="Sprenger R.R."/>
            <person name="Richter M."/>
            <person name="Diez M.S."/>
            <person name="Solano J."/>
            <person name="Bargiela R."/>
            <person name="Golyshina O.V."/>
            <person name="Manteca A."/>
            <person name="Ramos J.L."/>
            <person name="Gallego J.R."/>
            <person name="Llorente I."/>
            <person name="Martins Dos Santos V.A."/>
            <person name="Jensen O.N."/>
            <person name="Pelaez A.I."/>
            <person name="Sanchez J."/>
            <person name="Ferrer M."/>
        </authorList>
    </citation>
    <scope>NUCLEOTIDE SEQUENCE</scope>
</reference>